<dbReference type="Proteomes" id="UP000636709">
    <property type="component" value="Unassembled WGS sequence"/>
</dbReference>
<accession>A0A835BTM9</accession>
<proteinExistence type="predicted"/>
<protein>
    <submittedName>
        <fullName evidence="2">Uncharacterized protein</fullName>
    </submittedName>
</protein>
<comment type="caution">
    <text evidence="2">The sequence shown here is derived from an EMBL/GenBank/DDBJ whole genome shotgun (WGS) entry which is preliminary data.</text>
</comment>
<reference evidence="2" key="1">
    <citation type="submission" date="2020-07" db="EMBL/GenBank/DDBJ databases">
        <title>Genome sequence and genetic diversity analysis of an under-domesticated orphan crop, white fonio (Digitaria exilis).</title>
        <authorList>
            <person name="Bennetzen J.L."/>
            <person name="Chen S."/>
            <person name="Ma X."/>
            <person name="Wang X."/>
            <person name="Yssel A.E.J."/>
            <person name="Chaluvadi S.R."/>
            <person name="Johnson M."/>
            <person name="Gangashetty P."/>
            <person name="Hamidou F."/>
            <person name="Sanogo M.D."/>
            <person name="Zwaenepoel A."/>
            <person name="Wallace J."/>
            <person name="Van De Peer Y."/>
            <person name="Van Deynze A."/>
        </authorList>
    </citation>
    <scope>NUCLEOTIDE SEQUENCE</scope>
    <source>
        <tissue evidence="2">Leaves</tissue>
    </source>
</reference>
<feature type="region of interest" description="Disordered" evidence="1">
    <location>
        <begin position="1"/>
        <end position="21"/>
    </location>
</feature>
<evidence type="ECO:0000313" key="2">
    <source>
        <dbReference type="EMBL" id="KAF8711274.1"/>
    </source>
</evidence>
<evidence type="ECO:0000313" key="3">
    <source>
        <dbReference type="Proteomes" id="UP000636709"/>
    </source>
</evidence>
<name>A0A835BTM9_9POAL</name>
<gene>
    <name evidence="2" type="ORF">HU200_029295</name>
</gene>
<keyword evidence="3" id="KW-1185">Reference proteome</keyword>
<dbReference type="AlphaFoldDB" id="A0A835BTM9"/>
<feature type="compositionally biased region" description="Polar residues" evidence="1">
    <location>
        <begin position="1"/>
        <end position="11"/>
    </location>
</feature>
<evidence type="ECO:0000256" key="1">
    <source>
        <dbReference type="SAM" id="MobiDB-lite"/>
    </source>
</evidence>
<sequence length="179" mass="20301">MNSSYTESGSMSDCEMNESPPPVVVVSDEEEIMSAPQNTMNIQNPKMKGPEILDAVPLRMIPYGGKEPIAFDREKLGLFGNQSIPVKARLIHGRKQEVPVPPALQSLNGYKEGDWRAFLDKGVNGRRRDWTFRHRKYRRAFRSQELVKEFLESNGPATGMFQGKEIRKKVVTTLHELIA</sequence>
<dbReference type="EMBL" id="JACEFO010001753">
    <property type="protein sequence ID" value="KAF8711274.1"/>
    <property type="molecule type" value="Genomic_DNA"/>
</dbReference>
<dbReference type="OrthoDB" id="692433at2759"/>
<organism evidence="2 3">
    <name type="scientific">Digitaria exilis</name>
    <dbReference type="NCBI Taxonomy" id="1010633"/>
    <lineage>
        <taxon>Eukaryota</taxon>
        <taxon>Viridiplantae</taxon>
        <taxon>Streptophyta</taxon>
        <taxon>Embryophyta</taxon>
        <taxon>Tracheophyta</taxon>
        <taxon>Spermatophyta</taxon>
        <taxon>Magnoliopsida</taxon>
        <taxon>Liliopsida</taxon>
        <taxon>Poales</taxon>
        <taxon>Poaceae</taxon>
        <taxon>PACMAD clade</taxon>
        <taxon>Panicoideae</taxon>
        <taxon>Panicodae</taxon>
        <taxon>Paniceae</taxon>
        <taxon>Anthephorinae</taxon>
        <taxon>Digitaria</taxon>
    </lineage>
</organism>